<protein>
    <submittedName>
        <fullName evidence="2">Uncharacterized protein</fullName>
    </submittedName>
</protein>
<sequence>MITISILYRFLIAIFLCFLNVTQWLHRIIIHFISRNPYTITVNIDVSRNDPLNITNGPVDKIQFNKPTQVLAMIINERIPDSDLWKFISNSIVFFQKLNIEHLIIYDYEGYIKAREASIMDYVHTCDKKSM</sequence>
<dbReference type="AlphaFoldDB" id="A0A817Q693"/>
<evidence type="ECO:0000313" key="3">
    <source>
        <dbReference type="Proteomes" id="UP000663833"/>
    </source>
</evidence>
<evidence type="ECO:0000313" key="2">
    <source>
        <dbReference type="EMBL" id="CAF3199076.1"/>
    </source>
</evidence>
<comment type="caution">
    <text evidence="2">The sequence shown here is derived from an EMBL/GenBank/DDBJ whole genome shotgun (WGS) entry which is preliminary data.</text>
</comment>
<organism evidence="2 3">
    <name type="scientific">Rotaria socialis</name>
    <dbReference type="NCBI Taxonomy" id="392032"/>
    <lineage>
        <taxon>Eukaryota</taxon>
        <taxon>Metazoa</taxon>
        <taxon>Spiralia</taxon>
        <taxon>Gnathifera</taxon>
        <taxon>Rotifera</taxon>
        <taxon>Eurotatoria</taxon>
        <taxon>Bdelloidea</taxon>
        <taxon>Philodinida</taxon>
        <taxon>Philodinidae</taxon>
        <taxon>Rotaria</taxon>
    </lineage>
</organism>
<dbReference type="EMBL" id="CAJNYD010000056">
    <property type="protein sequence ID" value="CAF3199076.1"/>
    <property type="molecule type" value="Genomic_DNA"/>
</dbReference>
<keyword evidence="1" id="KW-0812">Transmembrane</keyword>
<keyword evidence="1" id="KW-0472">Membrane</keyword>
<accession>A0A817Q693</accession>
<name>A0A817Q693_9BILA</name>
<reference evidence="2" key="1">
    <citation type="submission" date="2021-02" db="EMBL/GenBank/DDBJ databases">
        <authorList>
            <person name="Nowell W R."/>
        </authorList>
    </citation>
    <scope>NUCLEOTIDE SEQUENCE</scope>
</reference>
<feature type="transmembrane region" description="Helical" evidence="1">
    <location>
        <begin position="6"/>
        <end position="25"/>
    </location>
</feature>
<keyword evidence="1" id="KW-1133">Transmembrane helix</keyword>
<evidence type="ECO:0000256" key="1">
    <source>
        <dbReference type="SAM" id="Phobius"/>
    </source>
</evidence>
<proteinExistence type="predicted"/>
<gene>
    <name evidence="2" type="ORF">LUA448_LOCUS2093</name>
</gene>
<dbReference type="Proteomes" id="UP000663833">
    <property type="component" value="Unassembled WGS sequence"/>
</dbReference>